<feature type="domain" description="GmrSD restriction endonucleases N-terminal" evidence="1">
    <location>
        <begin position="14"/>
        <end position="239"/>
    </location>
</feature>
<evidence type="ECO:0000313" key="2">
    <source>
        <dbReference type="EMBL" id="TWB75520.1"/>
    </source>
</evidence>
<accession>A0A560K4H7</accession>
<name>A0A560K4H7_9PROT</name>
<reference evidence="2 3" key="1">
    <citation type="submission" date="2019-06" db="EMBL/GenBank/DDBJ databases">
        <title>Genomic Encyclopedia of Type Strains, Phase IV (KMG-V): Genome sequencing to study the core and pangenomes of soil and plant-associated prokaryotes.</title>
        <authorList>
            <person name="Whitman W."/>
        </authorList>
    </citation>
    <scope>NUCLEOTIDE SEQUENCE [LARGE SCALE GENOMIC DNA]</scope>
    <source>
        <strain evidence="2 3">BR 12005</strain>
    </source>
</reference>
<dbReference type="InterPro" id="IPR004919">
    <property type="entry name" value="GmrSD_N"/>
</dbReference>
<sequence>MSISAQNRSLPDWFTRIRTRQTVLPRFQRFEAWSYANVTQLFNTVLQGLPVGAVLVLEVGNQEPFLSRTIVGAPETGERVTEHLLDGQQRLTALWRGLHNNYPDRTFFLYLTDDEETGQPYWVDSIARWKNATDGDYRPFWANKPSEQWARGAIPLDLCAPGDNAVTKFNEWARKAIADTDEREKVKDRIWAIRQIFATFNLPYLSLPVTTQKDTALEVFLKMNTSAAPLSTYDIVVAQVEAGMGQSLHDLVSEVRKSCPDIESYYPAEDVVLYASALLHDKPPSNATYMEKDFGTMLVSTWEKLLKGISSATIFLQEERIFDAARLPTDVVVPVLAALWAEAPDGLDIEGRYRSVLRKYIWRAFFTNRYEKSTNSRSLADYTEIKAYLGKSRDAAPAVFDEKQHPLPEIQELVNASWPKKKDRLARAILALALRQGGYDLADGSTVSRANLPKREYHHLFPDAHLRELEVPDDKIYRSLNCALVTWRTNRNISCKEPERYLAERRAAAELGEADLVARLASHLIPYQEMIQGDYDAFLEARARLIHTAMQEICGTTKVDANIAPSLQPA</sequence>
<dbReference type="PANTHER" id="PTHR37292:SF2">
    <property type="entry name" value="DUF262 DOMAIN-CONTAINING PROTEIN"/>
    <property type="match status" value="1"/>
</dbReference>
<evidence type="ECO:0000313" key="3">
    <source>
        <dbReference type="Proteomes" id="UP000320516"/>
    </source>
</evidence>
<gene>
    <name evidence="2" type="ORF">FBZ87_104628</name>
</gene>
<dbReference type="AlphaFoldDB" id="A0A560K4H7"/>
<proteinExistence type="predicted"/>
<evidence type="ECO:0000259" key="1">
    <source>
        <dbReference type="Pfam" id="PF03235"/>
    </source>
</evidence>
<dbReference type="Pfam" id="PF03235">
    <property type="entry name" value="GmrSD_N"/>
    <property type="match status" value="1"/>
</dbReference>
<dbReference type="RefSeq" id="WP_145610982.1">
    <property type="nucleotide sequence ID" value="NZ_VITV01000004.1"/>
</dbReference>
<dbReference type="EMBL" id="VITV01000004">
    <property type="protein sequence ID" value="TWB75520.1"/>
    <property type="molecule type" value="Genomic_DNA"/>
</dbReference>
<dbReference type="Proteomes" id="UP000320516">
    <property type="component" value="Unassembled WGS sequence"/>
</dbReference>
<comment type="caution">
    <text evidence="2">The sequence shown here is derived from an EMBL/GenBank/DDBJ whole genome shotgun (WGS) entry which is preliminary data.</text>
</comment>
<organism evidence="2 3">
    <name type="scientific">Nitrospirillum amazonense</name>
    <dbReference type="NCBI Taxonomy" id="28077"/>
    <lineage>
        <taxon>Bacteria</taxon>
        <taxon>Pseudomonadati</taxon>
        <taxon>Pseudomonadota</taxon>
        <taxon>Alphaproteobacteria</taxon>
        <taxon>Rhodospirillales</taxon>
        <taxon>Azospirillaceae</taxon>
        <taxon>Nitrospirillum</taxon>
    </lineage>
</organism>
<dbReference type="PANTHER" id="PTHR37292">
    <property type="entry name" value="VNG6097C"/>
    <property type="match status" value="1"/>
</dbReference>
<protein>
    <recommendedName>
        <fullName evidence="1">GmrSD restriction endonucleases N-terminal domain-containing protein</fullName>
    </recommendedName>
</protein>